<proteinExistence type="predicted"/>
<sequence length="98" mass="11540">MDKDAYDRIYSSSQTLVEYIADEKYDEANDELKLIELNIRSLDEETLFSLNKNQIDFLKELAEWLCDVDGKMEERKEKLIDMIAPLNNASAVNKRKQY</sequence>
<dbReference type="RefSeq" id="WP_012517643.1">
    <property type="nucleotide sequence ID" value="NC_011138.3"/>
</dbReference>
<accession>F2G376</accession>
<organism evidence="1 2">
    <name type="scientific">Alteromonas mediterranea (strain DSM 17117 / CIP 110805 / LMG 28347 / Deep ecotype)</name>
    <dbReference type="NCBI Taxonomy" id="1774373"/>
    <lineage>
        <taxon>Bacteria</taxon>
        <taxon>Pseudomonadati</taxon>
        <taxon>Pseudomonadota</taxon>
        <taxon>Gammaproteobacteria</taxon>
        <taxon>Alteromonadales</taxon>
        <taxon>Alteromonadaceae</taxon>
        <taxon>Alteromonas/Salinimonas group</taxon>
        <taxon>Alteromonas</taxon>
    </lineage>
</organism>
<dbReference type="EMBL" id="CP001103">
    <property type="protein sequence ID" value="AEA97300.1"/>
    <property type="molecule type" value="Genomic_DNA"/>
</dbReference>
<reference evidence="1 2" key="2">
    <citation type="journal article" date="2015" name="Antonie Van Leeuwenhoek">
        <title>Ecophysiological diversity of a novel member of the genus Alteromonas, and description of Alteromonas mediterranea sp. nov.</title>
        <authorList>
            <person name="Ivanova E.P."/>
            <person name="Lopez-Perez M."/>
            <person name="Zabalos M."/>
            <person name="Nguyen S.H."/>
            <person name="Webb H.K."/>
            <person name="Ryan J."/>
            <person name="Lagutin K."/>
            <person name="Vyssotski M."/>
            <person name="Crawford R.J."/>
            <person name="Rodriguez-Valera F."/>
        </authorList>
    </citation>
    <scope>NUCLEOTIDE SEQUENCE [LARGE SCALE GENOMIC DNA]</scope>
    <source>
        <strain evidence="2">DSM 17117 / CIP 110805 / LMG 28347 / Deep ecotype</strain>
    </source>
</reference>
<keyword evidence="2" id="KW-1185">Reference proteome</keyword>
<protein>
    <submittedName>
        <fullName evidence="1">Uncharacterized protein</fullName>
    </submittedName>
</protein>
<gene>
    <name evidence="1" type="ordered locus">MADE_1005790</name>
</gene>
<dbReference type="AlphaFoldDB" id="F2G376"/>
<dbReference type="KEGG" id="amc:MADE_1005790"/>
<evidence type="ECO:0000313" key="1">
    <source>
        <dbReference type="EMBL" id="AEA97300.1"/>
    </source>
</evidence>
<evidence type="ECO:0000313" key="2">
    <source>
        <dbReference type="Proteomes" id="UP000001870"/>
    </source>
</evidence>
<dbReference type="Proteomes" id="UP000001870">
    <property type="component" value="Chromosome"/>
</dbReference>
<name>F2G376_ALTMD</name>
<reference evidence="1 2" key="1">
    <citation type="journal article" date="2008" name="ISME J.">
        <title>Comparative genomics of two ecotypes of the marine planktonic copiotroph Alteromonas macleodii suggests alternative lifestyles associated with different kinds of particulate organic matter.</title>
        <authorList>
            <person name="Ivars-Martinez E."/>
            <person name="Martin-Cuadrado A.B."/>
            <person name="D'Auria G."/>
            <person name="Mira A."/>
            <person name="Ferriera S."/>
            <person name="Johnson J."/>
            <person name="Friedman R."/>
            <person name="Rodriguez-Valera F."/>
        </authorList>
    </citation>
    <scope>NUCLEOTIDE SEQUENCE [LARGE SCALE GENOMIC DNA]</scope>
    <source>
        <strain evidence="2">DSM 17117 / CIP 110805 / LMG 28347 / Deep ecotype</strain>
    </source>
</reference>
<dbReference type="HOGENOM" id="CLU_2327693_0_0_6"/>